<evidence type="ECO:0000256" key="2">
    <source>
        <dbReference type="ARBA" id="ARBA00022670"/>
    </source>
</evidence>
<dbReference type="GO" id="GO:0005524">
    <property type="term" value="F:ATP binding"/>
    <property type="evidence" value="ECO:0007669"/>
    <property type="project" value="UniProtKB-KW"/>
</dbReference>
<proteinExistence type="inferred from homology"/>
<dbReference type="InterPro" id="IPR041569">
    <property type="entry name" value="AAA_lid_3"/>
</dbReference>
<dbReference type="EMBL" id="KZ155838">
    <property type="protein sequence ID" value="OUS42425.1"/>
    <property type="molecule type" value="Genomic_DNA"/>
</dbReference>
<feature type="domain" description="AAA+ ATPase" evidence="13">
    <location>
        <begin position="370"/>
        <end position="506"/>
    </location>
</feature>
<dbReference type="Pfam" id="PF00004">
    <property type="entry name" value="AAA"/>
    <property type="match status" value="1"/>
</dbReference>
<dbReference type="Pfam" id="PF17862">
    <property type="entry name" value="AAA_lid_3"/>
    <property type="match status" value="1"/>
</dbReference>
<keyword evidence="3 12" id="KW-0812">Transmembrane</keyword>
<dbReference type="PROSITE" id="PS00674">
    <property type="entry name" value="AAA"/>
    <property type="match status" value="1"/>
</dbReference>
<evidence type="ECO:0000256" key="5">
    <source>
        <dbReference type="ARBA" id="ARBA00022801"/>
    </source>
</evidence>
<evidence type="ECO:0000256" key="6">
    <source>
        <dbReference type="ARBA" id="ARBA00022840"/>
    </source>
</evidence>
<dbReference type="SMART" id="SM00382">
    <property type="entry name" value="AAA"/>
    <property type="match status" value="1"/>
</dbReference>
<dbReference type="InterPro" id="IPR003593">
    <property type="entry name" value="AAA+_ATPase"/>
</dbReference>
<dbReference type="PANTHER" id="PTHR23076">
    <property type="entry name" value="METALLOPROTEASE M41 FTSH"/>
    <property type="match status" value="1"/>
</dbReference>
<dbReference type="InterPro" id="IPR003959">
    <property type="entry name" value="ATPase_AAA_core"/>
</dbReference>
<evidence type="ECO:0000313" key="14">
    <source>
        <dbReference type="EMBL" id="OUS42425.1"/>
    </source>
</evidence>
<feature type="transmembrane region" description="Helical" evidence="12">
    <location>
        <begin position="135"/>
        <end position="156"/>
    </location>
</feature>
<keyword evidence="2" id="KW-0645">Protease</keyword>
<comment type="subcellular location">
    <subcellularLocation>
        <location evidence="1">Membrane</location>
        <topology evidence="1">Multi-pass membrane protein</topology>
    </subcellularLocation>
</comment>
<keyword evidence="7" id="KW-0809">Transit peptide</keyword>
<evidence type="ECO:0000256" key="9">
    <source>
        <dbReference type="ARBA" id="ARBA00023136"/>
    </source>
</evidence>
<sequence length="637" mass="67792">MPRLATPRAASWTPATATRRGIGARGGRMSTSTRPAERRARTSTGDAGGAWRPRAGGRELGASVVTRAIVDAARGAGTERADEAATRSGDGADGGDAEEVGVSGANDADGNSDDSMEPIERKPFSVMRWVVTRTMLLGVVVRRLFAVVLVVCFSGALRVVGGIARNRFGRIGMMIGLALGAFGALRGVSARKMAAVKAAPPTAMYSAFLKDLKAGRISSVRFEEGSTRLVYDLKDVSAKSASASATAGRVRTTFQTKRLMGDLELMKKLEKAGVEFGAVPAAVSRMASRGMFTVLAMWLPIIPLIIIMRNAINRQQGGGGKKRKKAADINEQNKVTFRDVAGVEDAKAELFELVQIMKNSDKYKNVRGRLPSGCLLVGPPGTGKTLLARAVAGESGVSFFPVAASEFVELFVGRGAARVRELFAEARKSQPAIIFIDELDAVGSRRGAGLNEERDQTLNQLLVEMDGFSKDQSILILAATNRPDALDPALLRPGRLTRRVFVGPPSQQGRAQILGVHLRGLDLEEDVDVVCDVISRATPGFTGAELANVCNEAALLSVRDERQFVSIDDLLDGVSRTKDGIATSGNKADAMFRELRSRFMGNYKDIPGSPGDVANGIKEKFGSKEKAQGVPISMGPS</sequence>
<dbReference type="FunFam" id="3.40.50.300:FF:000277">
    <property type="entry name" value="ATP-dependent zinc metalloprotease FtsH"/>
    <property type="match status" value="1"/>
</dbReference>
<dbReference type="InterPro" id="IPR027417">
    <property type="entry name" value="P-loop_NTPase"/>
</dbReference>
<evidence type="ECO:0000256" key="10">
    <source>
        <dbReference type="RuleBase" id="RU003651"/>
    </source>
</evidence>
<dbReference type="GO" id="GO:0006508">
    <property type="term" value="P:proteolysis"/>
    <property type="evidence" value="ECO:0007669"/>
    <property type="project" value="UniProtKB-KW"/>
</dbReference>
<evidence type="ECO:0000256" key="11">
    <source>
        <dbReference type="SAM" id="MobiDB-lite"/>
    </source>
</evidence>
<evidence type="ECO:0000256" key="1">
    <source>
        <dbReference type="ARBA" id="ARBA00004141"/>
    </source>
</evidence>
<dbReference type="CDD" id="cd19501">
    <property type="entry name" value="RecA-like_FtsH"/>
    <property type="match status" value="1"/>
</dbReference>
<dbReference type="Gene3D" id="3.30.720.210">
    <property type="match status" value="1"/>
</dbReference>
<feature type="region of interest" description="Disordered" evidence="11">
    <location>
        <begin position="75"/>
        <end position="118"/>
    </location>
</feature>
<feature type="transmembrane region" description="Helical" evidence="12">
    <location>
        <begin position="168"/>
        <end position="188"/>
    </location>
</feature>
<dbReference type="InterPro" id="IPR003960">
    <property type="entry name" value="ATPase_AAA_CS"/>
</dbReference>
<dbReference type="eggNOG" id="KOG0731">
    <property type="taxonomic scope" value="Eukaryota"/>
</dbReference>
<keyword evidence="5 14" id="KW-0378">Hydrolase</keyword>
<dbReference type="AlphaFoldDB" id="A0A1Y5I5V6"/>
<evidence type="ECO:0000256" key="3">
    <source>
        <dbReference type="ARBA" id="ARBA00022692"/>
    </source>
</evidence>
<keyword evidence="6 10" id="KW-0067">ATP-binding</keyword>
<dbReference type="GO" id="GO:0009535">
    <property type="term" value="C:chloroplast thylakoid membrane"/>
    <property type="evidence" value="ECO:0007669"/>
    <property type="project" value="TreeGrafter"/>
</dbReference>
<comment type="similarity">
    <text evidence="10">Belongs to the AAA ATPase family.</text>
</comment>
<feature type="transmembrane region" description="Helical" evidence="12">
    <location>
        <begin position="292"/>
        <end position="312"/>
    </location>
</feature>
<organism evidence="14">
    <name type="scientific">Ostreococcus tauri</name>
    <name type="common">Marine green alga</name>
    <dbReference type="NCBI Taxonomy" id="70448"/>
    <lineage>
        <taxon>Eukaryota</taxon>
        <taxon>Viridiplantae</taxon>
        <taxon>Chlorophyta</taxon>
        <taxon>Mamiellophyceae</taxon>
        <taxon>Mamiellales</taxon>
        <taxon>Bathycoccaceae</taxon>
        <taxon>Ostreococcus</taxon>
    </lineage>
</organism>
<dbReference type="GO" id="GO:0004176">
    <property type="term" value="F:ATP-dependent peptidase activity"/>
    <property type="evidence" value="ECO:0007669"/>
    <property type="project" value="TreeGrafter"/>
</dbReference>
<dbReference type="SUPFAM" id="SSF52540">
    <property type="entry name" value="P-loop containing nucleoside triphosphate hydrolases"/>
    <property type="match status" value="1"/>
</dbReference>
<protein>
    <submittedName>
        <fullName evidence="14">P-loop containing nucleoside triphosphate hydrolase protein</fullName>
    </submittedName>
</protein>
<dbReference type="Gene3D" id="1.10.8.60">
    <property type="match status" value="1"/>
</dbReference>
<name>A0A1Y5I5V6_OSTTA</name>
<evidence type="ECO:0000256" key="8">
    <source>
        <dbReference type="ARBA" id="ARBA00022989"/>
    </source>
</evidence>
<dbReference type="Gene3D" id="3.40.50.300">
    <property type="entry name" value="P-loop containing nucleotide triphosphate hydrolases"/>
    <property type="match status" value="1"/>
</dbReference>
<evidence type="ECO:0000256" key="4">
    <source>
        <dbReference type="ARBA" id="ARBA00022741"/>
    </source>
</evidence>
<dbReference type="GO" id="GO:0016887">
    <property type="term" value="F:ATP hydrolysis activity"/>
    <property type="evidence" value="ECO:0007669"/>
    <property type="project" value="InterPro"/>
</dbReference>
<reference evidence="14" key="1">
    <citation type="submission" date="2017-04" db="EMBL/GenBank/DDBJ databases">
        <title>Population genomics of picophytoplankton unveils novel chromosome hypervariability.</title>
        <authorList>
            <consortium name="DOE Joint Genome Institute"/>
            <person name="Blanc-Mathieu R."/>
            <person name="Krasovec M."/>
            <person name="Hebrard M."/>
            <person name="Yau S."/>
            <person name="Desgranges E."/>
            <person name="Martin J."/>
            <person name="Schackwitz W."/>
            <person name="Kuo A."/>
            <person name="Salin G."/>
            <person name="Donnadieu C."/>
            <person name="Desdevises Y."/>
            <person name="Sanchez-Ferandin S."/>
            <person name="Moreau H."/>
            <person name="Rivals E."/>
            <person name="Grigoriev I.V."/>
            <person name="Grimsley N."/>
            <person name="Eyre-Walker A."/>
            <person name="Piganeau G."/>
        </authorList>
    </citation>
    <scope>NUCLEOTIDE SEQUENCE [LARGE SCALE GENOMIC DNA]</scope>
    <source>
        <strain evidence="14">RCC 1115</strain>
    </source>
</reference>
<evidence type="ECO:0000256" key="7">
    <source>
        <dbReference type="ARBA" id="ARBA00022946"/>
    </source>
</evidence>
<dbReference type="PANTHER" id="PTHR23076:SF110">
    <property type="entry name" value="INACTIVE ATP-DEPENDENT ZINC METALLOPROTEASE FTSHI 3, CHLOROPLASTIC-RELATED"/>
    <property type="match status" value="1"/>
</dbReference>
<gene>
    <name evidence="14" type="ORF">BE221DRAFT_187101</name>
</gene>
<evidence type="ECO:0000259" key="13">
    <source>
        <dbReference type="SMART" id="SM00382"/>
    </source>
</evidence>
<accession>A0A1Y5I5V6</accession>
<keyword evidence="8 12" id="KW-1133">Transmembrane helix</keyword>
<feature type="region of interest" description="Disordered" evidence="11">
    <location>
        <begin position="1"/>
        <end position="58"/>
    </location>
</feature>
<dbReference type="Proteomes" id="UP000195557">
    <property type="component" value="Unassembled WGS sequence"/>
</dbReference>
<keyword evidence="4 10" id="KW-0547">Nucleotide-binding</keyword>
<keyword evidence="9 12" id="KW-0472">Membrane</keyword>
<evidence type="ECO:0000256" key="12">
    <source>
        <dbReference type="SAM" id="Phobius"/>
    </source>
</evidence>